<dbReference type="InterPro" id="IPR011009">
    <property type="entry name" value="Kinase-like_dom_sf"/>
</dbReference>
<dbReference type="Pfam" id="PF00069">
    <property type="entry name" value="Pkinase"/>
    <property type="match status" value="1"/>
</dbReference>
<name>A0ABQ9E367_TEGGR</name>
<dbReference type="InterPro" id="IPR050629">
    <property type="entry name" value="STE20/SPS1-PAK"/>
</dbReference>
<keyword evidence="3" id="KW-0067">ATP-binding</keyword>
<proteinExistence type="inferred from homology"/>
<evidence type="ECO:0000259" key="4">
    <source>
        <dbReference type="PROSITE" id="PS50011"/>
    </source>
</evidence>
<dbReference type="PROSITE" id="PS50011">
    <property type="entry name" value="PROTEIN_KINASE_DOM"/>
    <property type="match status" value="1"/>
</dbReference>
<evidence type="ECO:0000256" key="1">
    <source>
        <dbReference type="ARBA" id="ARBA00008874"/>
    </source>
</evidence>
<dbReference type="PANTHER" id="PTHR48012">
    <property type="entry name" value="STERILE20-LIKE KINASE, ISOFORM B-RELATED"/>
    <property type="match status" value="1"/>
</dbReference>
<evidence type="ECO:0000313" key="6">
    <source>
        <dbReference type="Proteomes" id="UP001217089"/>
    </source>
</evidence>
<dbReference type="EMBL" id="JARBDR010000919">
    <property type="protein sequence ID" value="KAJ8299883.1"/>
    <property type="molecule type" value="Genomic_DNA"/>
</dbReference>
<dbReference type="Gene3D" id="1.10.510.10">
    <property type="entry name" value="Transferase(Phosphotransferase) domain 1"/>
    <property type="match status" value="1"/>
</dbReference>
<reference evidence="5 6" key="1">
    <citation type="submission" date="2022-12" db="EMBL/GenBank/DDBJ databases">
        <title>Chromosome-level genome of Tegillarca granosa.</title>
        <authorList>
            <person name="Kim J."/>
        </authorList>
    </citation>
    <scope>NUCLEOTIDE SEQUENCE [LARGE SCALE GENOMIC DNA]</scope>
    <source>
        <strain evidence="5">Teg-2019</strain>
        <tissue evidence="5">Adductor muscle</tissue>
    </source>
</reference>
<comment type="similarity">
    <text evidence="1">Belongs to the protein kinase superfamily. STE Ser/Thr protein kinase family. STE20 subfamily.</text>
</comment>
<organism evidence="5 6">
    <name type="scientific">Tegillarca granosa</name>
    <name type="common">Malaysian cockle</name>
    <name type="synonym">Anadara granosa</name>
    <dbReference type="NCBI Taxonomy" id="220873"/>
    <lineage>
        <taxon>Eukaryota</taxon>
        <taxon>Metazoa</taxon>
        <taxon>Spiralia</taxon>
        <taxon>Lophotrochozoa</taxon>
        <taxon>Mollusca</taxon>
        <taxon>Bivalvia</taxon>
        <taxon>Autobranchia</taxon>
        <taxon>Pteriomorphia</taxon>
        <taxon>Arcoida</taxon>
        <taxon>Arcoidea</taxon>
        <taxon>Arcidae</taxon>
        <taxon>Tegillarca</taxon>
    </lineage>
</organism>
<dbReference type="InterPro" id="IPR000719">
    <property type="entry name" value="Prot_kinase_dom"/>
</dbReference>
<evidence type="ECO:0000256" key="2">
    <source>
        <dbReference type="ARBA" id="ARBA00022741"/>
    </source>
</evidence>
<evidence type="ECO:0000313" key="5">
    <source>
        <dbReference type="EMBL" id="KAJ8299883.1"/>
    </source>
</evidence>
<evidence type="ECO:0000256" key="3">
    <source>
        <dbReference type="ARBA" id="ARBA00022840"/>
    </source>
</evidence>
<comment type="caution">
    <text evidence="5">The sequence shown here is derived from an EMBL/GenBank/DDBJ whole genome shotgun (WGS) entry which is preliminary data.</text>
</comment>
<protein>
    <recommendedName>
        <fullName evidence="4">Protein kinase domain-containing protein</fullName>
    </recommendedName>
</protein>
<feature type="domain" description="Protein kinase" evidence="4">
    <location>
        <begin position="1"/>
        <end position="120"/>
    </location>
</feature>
<keyword evidence="6" id="KW-1185">Reference proteome</keyword>
<keyword evidence="2" id="KW-0547">Nucleotide-binding</keyword>
<sequence length="120" mass="13521">MNTMVTTSDGKSIQPGTPSYQAPGVLLDHKGGSIPSDIWSLGCTILELFTEVPVWSVPPDVNPVMYIISCMKTRKQPDAMELFATKFTDNYNMTEMLYMALNYDINKRPNAFEMLKVFET</sequence>
<accession>A0ABQ9E367</accession>
<dbReference type="Proteomes" id="UP001217089">
    <property type="component" value="Unassembled WGS sequence"/>
</dbReference>
<gene>
    <name evidence="5" type="ORF">KUTeg_021402</name>
</gene>
<dbReference type="SUPFAM" id="SSF56112">
    <property type="entry name" value="Protein kinase-like (PK-like)"/>
    <property type="match status" value="1"/>
</dbReference>